<dbReference type="OrthoDB" id="1368at2759"/>
<dbReference type="STRING" id="578459.A0A194S4N1"/>
<evidence type="ECO:0000256" key="5">
    <source>
        <dbReference type="ARBA" id="ARBA00023065"/>
    </source>
</evidence>
<dbReference type="GeneID" id="28977286"/>
<protein>
    <submittedName>
        <fullName evidence="9">Uncharacterized protein</fullName>
    </submittedName>
</protein>
<evidence type="ECO:0000256" key="8">
    <source>
        <dbReference type="SAM" id="Phobius"/>
    </source>
</evidence>
<dbReference type="Proteomes" id="UP000053890">
    <property type="component" value="Unassembled WGS sequence"/>
</dbReference>
<reference evidence="9 10" key="1">
    <citation type="journal article" date="2015" name="Front. Microbiol.">
        <title>Genome sequence of the plant growth promoting endophytic yeast Rhodotorula graminis WP1.</title>
        <authorList>
            <person name="Firrincieli A."/>
            <person name="Otillar R."/>
            <person name="Salamov A."/>
            <person name="Schmutz J."/>
            <person name="Khan Z."/>
            <person name="Redman R.S."/>
            <person name="Fleck N.D."/>
            <person name="Lindquist E."/>
            <person name="Grigoriev I.V."/>
            <person name="Doty S.L."/>
        </authorList>
    </citation>
    <scope>NUCLEOTIDE SEQUENCE [LARGE SCALE GENOMIC DNA]</scope>
    <source>
        <strain evidence="9 10">WP1</strain>
    </source>
</reference>
<evidence type="ECO:0000256" key="1">
    <source>
        <dbReference type="ARBA" id="ARBA00004141"/>
    </source>
</evidence>
<dbReference type="PANTHER" id="PTHR33281">
    <property type="entry name" value="UPF0187 PROTEIN YNEE"/>
    <property type="match status" value="1"/>
</dbReference>
<evidence type="ECO:0000256" key="7">
    <source>
        <dbReference type="SAM" id="MobiDB-lite"/>
    </source>
</evidence>
<proteinExistence type="predicted"/>
<dbReference type="PANTHER" id="PTHR33281:SF21">
    <property type="entry name" value="MEMBRANE PROTEIN"/>
    <property type="match status" value="1"/>
</dbReference>
<keyword evidence="6 8" id="KW-0472">Membrane</keyword>
<dbReference type="GO" id="GO:0005254">
    <property type="term" value="F:chloride channel activity"/>
    <property type="evidence" value="ECO:0007669"/>
    <property type="project" value="InterPro"/>
</dbReference>
<dbReference type="OMA" id="FPYACMY"/>
<keyword evidence="5" id="KW-0406">Ion transport</keyword>
<evidence type="ECO:0000256" key="2">
    <source>
        <dbReference type="ARBA" id="ARBA00022448"/>
    </source>
</evidence>
<feature type="region of interest" description="Disordered" evidence="7">
    <location>
        <begin position="358"/>
        <end position="383"/>
    </location>
</feature>
<feature type="transmembrane region" description="Helical" evidence="8">
    <location>
        <begin position="275"/>
        <end position="294"/>
    </location>
</feature>
<evidence type="ECO:0000313" key="10">
    <source>
        <dbReference type="Proteomes" id="UP000053890"/>
    </source>
</evidence>
<sequence>MHKLTLVHFSAWRASQDRVVAYSLWAAAVWILTRQGWMPMVSSAGSLVGILSMLVGMLVSFRVSSSYDRWYEGRRTWAAVTGTTRTLLRLLVFALPPPSKSPHDAPRTEAVKELCSLICAFPYACMYRLRDMPGLTHPELRQLLPSTLLEAYASTPMSARRPSISSESSASFVEHSVAGESERALAGLNTAPSPLRIRPHALPTGEPSNLPLSLIRAMHAYLTAWHEKKLPSRDAPDENSAVLDGATWAACTNAMKDYTDQLTALERIRDTPIPLILNIHLQLLLFVYVGAVPLQLVRAIGVWCVPATAIAAAVFFGLNAAAEELSDPFGAEPNDLPVARYCADLHREYLEMIGEGGGSSGTTWEPKQEAVVSGSTGVGRKEL</sequence>
<gene>
    <name evidence="9" type="ORF">RHOBADRAFT_53446</name>
</gene>
<dbReference type="GO" id="GO:0016020">
    <property type="term" value="C:membrane"/>
    <property type="evidence" value="ECO:0007669"/>
    <property type="project" value="UniProtKB-SubCell"/>
</dbReference>
<keyword evidence="4 8" id="KW-1133">Transmembrane helix</keyword>
<keyword evidence="2" id="KW-0813">Transport</keyword>
<evidence type="ECO:0000313" key="9">
    <source>
        <dbReference type="EMBL" id="KPV75474.1"/>
    </source>
</evidence>
<evidence type="ECO:0000256" key="4">
    <source>
        <dbReference type="ARBA" id="ARBA00022989"/>
    </source>
</evidence>
<evidence type="ECO:0000256" key="6">
    <source>
        <dbReference type="ARBA" id="ARBA00023136"/>
    </source>
</evidence>
<name>A0A194S4N1_RHOGW</name>
<organism evidence="9 10">
    <name type="scientific">Rhodotorula graminis (strain WP1)</name>
    <dbReference type="NCBI Taxonomy" id="578459"/>
    <lineage>
        <taxon>Eukaryota</taxon>
        <taxon>Fungi</taxon>
        <taxon>Dikarya</taxon>
        <taxon>Basidiomycota</taxon>
        <taxon>Pucciniomycotina</taxon>
        <taxon>Microbotryomycetes</taxon>
        <taxon>Sporidiobolales</taxon>
        <taxon>Sporidiobolaceae</taxon>
        <taxon>Rhodotorula</taxon>
    </lineage>
</organism>
<dbReference type="InterPro" id="IPR044669">
    <property type="entry name" value="YneE/VCCN1/2-like"/>
</dbReference>
<dbReference type="EMBL" id="KQ474078">
    <property type="protein sequence ID" value="KPV75474.1"/>
    <property type="molecule type" value="Genomic_DNA"/>
</dbReference>
<evidence type="ECO:0000256" key="3">
    <source>
        <dbReference type="ARBA" id="ARBA00022692"/>
    </source>
</evidence>
<accession>A0A194S4N1</accession>
<dbReference type="AlphaFoldDB" id="A0A194S4N1"/>
<keyword evidence="10" id="KW-1185">Reference proteome</keyword>
<dbReference type="Pfam" id="PF25539">
    <property type="entry name" value="Bestrophin_2"/>
    <property type="match status" value="2"/>
</dbReference>
<feature type="transmembrane region" description="Helical" evidence="8">
    <location>
        <begin position="300"/>
        <end position="318"/>
    </location>
</feature>
<feature type="transmembrane region" description="Helical" evidence="8">
    <location>
        <begin position="40"/>
        <end position="61"/>
    </location>
</feature>
<comment type="subcellular location">
    <subcellularLocation>
        <location evidence="1">Membrane</location>
        <topology evidence="1">Multi-pass membrane protein</topology>
    </subcellularLocation>
</comment>
<dbReference type="RefSeq" id="XP_018271523.1">
    <property type="nucleotide sequence ID" value="XM_018416838.1"/>
</dbReference>
<keyword evidence="3 8" id="KW-0812">Transmembrane</keyword>